<evidence type="ECO:0000256" key="16">
    <source>
        <dbReference type="ARBA" id="ARBA00023180"/>
    </source>
</evidence>
<accession>A0A199VFK4</accession>
<dbReference type="InterPro" id="IPR011009">
    <property type="entry name" value="Kinase-like_dom_sf"/>
</dbReference>
<evidence type="ECO:0000259" key="23">
    <source>
        <dbReference type="PROSITE" id="PS50011"/>
    </source>
</evidence>
<comment type="caution">
    <text evidence="24">The sequence shown here is derived from an EMBL/GenBank/DDBJ whole genome shotgun (WGS) entry which is preliminary data.</text>
</comment>
<reference evidence="24 25" key="1">
    <citation type="journal article" date="2016" name="DNA Res.">
        <title>The draft genome of MD-2 pineapple using hybrid error correction of long reads.</title>
        <authorList>
            <person name="Redwan R.M."/>
            <person name="Saidin A."/>
            <person name="Kumar S.V."/>
        </authorList>
    </citation>
    <scope>NUCLEOTIDE SEQUENCE [LARGE SCALE GENOMIC DNA]</scope>
    <source>
        <strain evidence="25">cv. MD2</strain>
        <tissue evidence="24">Leaf</tissue>
    </source>
</reference>
<evidence type="ECO:0000256" key="14">
    <source>
        <dbReference type="ARBA" id="ARBA00023136"/>
    </source>
</evidence>
<evidence type="ECO:0000256" key="15">
    <source>
        <dbReference type="ARBA" id="ARBA00023170"/>
    </source>
</evidence>
<keyword evidence="8 22" id="KW-0732">Signal</keyword>
<keyword evidence="5" id="KW-0723">Serine/threonine-protein kinase</keyword>
<dbReference type="Pfam" id="PF00139">
    <property type="entry name" value="Lectin_legB"/>
    <property type="match status" value="1"/>
</dbReference>
<keyword evidence="16" id="KW-0325">Glycoprotein</keyword>
<keyword evidence="13 21" id="KW-1133">Transmembrane helix</keyword>
<evidence type="ECO:0000256" key="22">
    <source>
        <dbReference type="SAM" id="SignalP"/>
    </source>
</evidence>
<evidence type="ECO:0000256" key="17">
    <source>
        <dbReference type="ARBA" id="ARBA00047899"/>
    </source>
</evidence>
<dbReference type="InterPro" id="IPR008271">
    <property type="entry name" value="Ser/Thr_kinase_AS"/>
</dbReference>
<name>A0A199VFK4_ANACO</name>
<evidence type="ECO:0000256" key="10">
    <source>
        <dbReference type="ARBA" id="ARBA00022741"/>
    </source>
</evidence>
<dbReference type="CDD" id="cd06899">
    <property type="entry name" value="lectin_legume_LecRK_Arcelin_ConA"/>
    <property type="match status" value="1"/>
</dbReference>
<evidence type="ECO:0000256" key="1">
    <source>
        <dbReference type="ARBA" id="ARBA00004479"/>
    </source>
</evidence>
<dbReference type="InterPro" id="IPR001220">
    <property type="entry name" value="Legume_lectin_dom"/>
</dbReference>
<dbReference type="Pfam" id="PF00069">
    <property type="entry name" value="Pkinase"/>
    <property type="match status" value="1"/>
</dbReference>
<dbReference type="InterPro" id="IPR000719">
    <property type="entry name" value="Prot_kinase_dom"/>
</dbReference>
<evidence type="ECO:0000256" key="6">
    <source>
        <dbReference type="ARBA" id="ARBA00022679"/>
    </source>
</evidence>
<evidence type="ECO:0000256" key="12">
    <source>
        <dbReference type="ARBA" id="ARBA00022840"/>
    </source>
</evidence>
<evidence type="ECO:0000256" key="21">
    <source>
        <dbReference type="SAM" id="Phobius"/>
    </source>
</evidence>
<dbReference type="FunFam" id="2.60.120.200:FF:000051">
    <property type="entry name" value="L-type lectin-domain containing receptor kinase V.9"/>
    <property type="match status" value="1"/>
</dbReference>
<protein>
    <recommendedName>
        <fullName evidence="4">non-specific serine/threonine protein kinase</fullName>
        <ecNumber evidence="4">2.7.11.1</ecNumber>
    </recommendedName>
</protein>
<feature type="binding site" evidence="19">
    <location>
        <position position="375"/>
    </location>
    <ligand>
        <name>ATP</name>
        <dbReference type="ChEBI" id="CHEBI:30616"/>
    </ligand>
</feature>
<dbReference type="SUPFAM" id="SSF56112">
    <property type="entry name" value="Protein kinase-like (PK-like)"/>
    <property type="match status" value="1"/>
</dbReference>
<comment type="catalytic activity">
    <reaction evidence="18">
        <text>L-seryl-[protein] + ATP = O-phospho-L-seryl-[protein] + ADP + H(+)</text>
        <dbReference type="Rhea" id="RHEA:17989"/>
        <dbReference type="Rhea" id="RHEA-COMP:9863"/>
        <dbReference type="Rhea" id="RHEA-COMP:11604"/>
        <dbReference type="ChEBI" id="CHEBI:15378"/>
        <dbReference type="ChEBI" id="CHEBI:29999"/>
        <dbReference type="ChEBI" id="CHEBI:30616"/>
        <dbReference type="ChEBI" id="CHEBI:83421"/>
        <dbReference type="ChEBI" id="CHEBI:456216"/>
        <dbReference type="EC" id="2.7.11.1"/>
    </reaction>
</comment>
<evidence type="ECO:0000313" key="25">
    <source>
        <dbReference type="Proteomes" id="UP000092600"/>
    </source>
</evidence>
<feature type="region of interest" description="Disordered" evidence="20">
    <location>
        <begin position="642"/>
        <end position="709"/>
    </location>
</feature>
<keyword evidence="14 21" id="KW-0472">Membrane</keyword>
<proteinExistence type="inferred from homology"/>
<evidence type="ECO:0000256" key="2">
    <source>
        <dbReference type="ARBA" id="ARBA00008536"/>
    </source>
</evidence>
<comment type="subcellular location">
    <subcellularLocation>
        <location evidence="1">Membrane</location>
        <topology evidence="1">Single-pass type I membrane protein</topology>
    </subcellularLocation>
</comment>
<dbReference type="SMART" id="SM00220">
    <property type="entry name" value="S_TKc"/>
    <property type="match status" value="1"/>
</dbReference>
<feature type="chain" id="PRO_5008285852" description="non-specific serine/threonine protein kinase" evidence="22">
    <location>
        <begin position="22"/>
        <end position="709"/>
    </location>
</feature>
<dbReference type="InterPro" id="IPR050528">
    <property type="entry name" value="L-type_Lectin-RKs"/>
</dbReference>
<dbReference type="Gene3D" id="1.10.510.10">
    <property type="entry name" value="Transferase(Phosphotransferase) domain 1"/>
    <property type="match status" value="1"/>
</dbReference>
<dbReference type="STRING" id="4615.A0A199VFK4"/>
<dbReference type="PROSITE" id="PS00107">
    <property type="entry name" value="PROTEIN_KINASE_ATP"/>
    <property type="match status" value="1"/>
</dbReference>
<evidence type="ECO:0000256" key="13">
    <source>
        <dbReference type="ARBA" id="ARBA00022989"/>
    </source>
</evidence>
<dbReference type="Gene3D" id="2.60.120.200">
    <property type="match status" value="1"/>
</dbReference>
<dbReference type="PANTHER" id="PTHR27007">
    <property type="match status" value="1"/>
</dbReference>
<keyword evidence="6" id="KW-0808">Transferase</keyword>
<keyword evidence="15 24" id="KW-0675">Receptor</keyword>
<feature type="domain" description="Protein kinase" evidence="23">
    <location>
        <begin position="346"/>
        <end position="635"/>
    </location>
</feature>
<keyword evidence="7 21" id="KW-0812">Transmembrane</keyword>
<evidence type="ECO:0000256" key="19">
    <source>
        <dbReference type="PROSITE-ProRule" id="PRU10141"/>
    </source>
</evidence>
<dbReference type="PROSITE" id="PS50011">
    <property type="entry name" value="PROTEIN_KINASE_DOM"/>
    <property type="match status" value="1"/>
</dbReference>
<sequence>MVSLLSLLLLLLLFMLVEIKAAPPTSDSFTYNGFMGSELHLDGIAEVAGNGLLVMTNTSKNQQGHAFHPSPLQFKNANRTVESFTTTFAFAIASEYGDVSAHGLALVLSPTRGRPGALAVQYLGLFNQSDNGSPDNHVAAVELDTIYNVEFDDLDNNHVGIDIDGLRSAAAAPAAYYDEGGKLTNVSLYSGEPMLVWVEYSKEETKLDVTIAPVDAPKPTIPLLSLPVDLSSVIEETMFVGFSSSSGSVRSSHYVLGWSLRIGGEAPALDLSKLPSLPARKRSEKSAFLLIGLPLAGSAMLITAILCTILGVQRRIRYAEVVEDWEGEYRTHRFSYEELFRATKGFRETELLGIGGFGRVYKGKLPSTGADVAIKRVSHGSREGTTMRGFVAEMASIGRLRHRHLVRLFGYCRRKGELFLVYELVPNGSLDKLLFCDAPPPPPLDWARRVRIVRGVASALFYLHEGWEKVVVHRDVKAGNVLLDEEMNAKLGDFGLSRLYDRGGGDGDGDEGGARATHAVGTMGYMAPELARTGMASPASDVYAFGVLLLEVACGRRPIPPKESAATGEPAPNLVDWVLGCWSRGAIRDVVDRRLGIAVDGEEAEDVEKVLRLGLMCAHPDATARPRIGRVTQYLGRELRLPLPPPPPPPPPPTEIAEAEGCSGAAGGEKIGCEEKEVKCESPDESSGGSSAETKTTTTTTTESLLHGR</sequence>
<gene>
    <name evidence="24" type="ORF">ACMD2_01318</name>
</gene>
<dbReference type="AlphaFoldDB" id="A0A199VFK4"/>
<dbReference type="EMBL" id="LSRQ01001999">
    <property type="protein sequence ID" value="OAY75793.1"/>
    <property type="molecule type" value="Genomic_DNA"/>
</dbReference>
<comment type="similarity">
    <text evidence="2">In the N-terminal section; belongs to the leguminous lectin family.</text>
</comment>
<dbReference type="Gene3D" id="3.30.200.20">
    <property type="entry name" value="Phosphorylase Kinase, domain 1"/>
    <property type="match status" value="1"/>
</dbReference>
<feature type="compositionally biased region" description="Basic and acidic residues" evidence="20">
    <location>
        <begin position="671"/>
        <end position="682"/>
    </location>
</feature>
<dbReference type="GO" id="GO:0005524">
    <property type="term" value="F:ATP binding"/>
    <property type="evidence" value="ECO:0007669"/>
    <property type="project" value="UniProtKB-UniRule"/>
</dbReference>
<evidence type="ECO:0000313" key="24">
    <source>
        <dbReference type="EMBL" id="OAY75793.1"/>
    </source>
</evidence>
<dbReference type="GO" id="GO:0004674">
    <property type="term" value="F:protein serine/threonine kinase activity"/>
    <property type="evidence" value="ECO:0007669"/>
    <property type="project" value="UniProtKB-KW"/>
</dbReference>
<evidence type="ECO:0000256" key="4">
    <source>
        <dbReference type="ARBA" id="ARBA00012513"/>
    </source>
</evidence>
<dbReference type="GO" id="GO:0030246">
    <property type="term" value="F:carbohydrate binding"/>
    <property type="evidence" value="ECO:0007669"/>
    <property type="project" value="UniProtKB-KW"/>
</dbReference>
<evidence type="ECO:0000256" key="11">
    <source>
        <dbReference type="ARBA" id="ARBA00022777"/>
    </source>
</evidence>
<comment type="similarity">
    <text evidence="3">In the C-terminal section; belongs to the protein kinase superfamily. Ser/Thr protein kinase family.</text>
</comment>
<dbReference type="PROSITE" id="PS00108">
    <property type="entry name" value="PROTEIN_KINASE_ST"/>
    <property type="match status" value="1"/>
</dbReference>
<keyword evidence="11 24" id="KW-0418">Kinase</keyword>
<evidence type="ECO:0000256" key="8">
    <source>
        <dbReference type="ARBA" id="ARBA00022729"/>
    </source>
</evidence>
<evidence type="ECO:0000256" key="20">
    <source>
        <dbReference type="SAM" id="MobiDB-lite"/>
    </source>
</evidence>
<dbReference type="Proteomes" id="UP000092600">
    <property type="component" value="Unassembled WGS sequence"/>
</dbReference>
<dbReference type="SUPFAM" id="SSF49899">
    <property type="entry name" value="Concanavalin A-like lectins/glucanases"/>
    <property type="match status" value="1"/>
</dbReference>
<evidence type="ECO:0000256" key="5">
    <source>
        <dbReference type="ARBA" id="ARBA00022527"/>
    </source>
</evidence>
<dbReference type="EC" id="2.7.11.1" evidence="4"/>
<dbReference type="GO" id="GO:0016020">
    <property type="term" value="C:membrane"/>
    <property type="evidence" value="ECO:0007669"/>
    <property type="project" value="UniProtKB-SubCell"/>
</dbReference>
<keyword evidence="9 24" id="KW-0430">Lectin</keyword>
<dbReference type="InterPro" id="IPR017441">
    <property type="entry name" value="Protein_kinase_ATP_BS"/>
</dbReference>
<evidence type="ECO:0000256" key="18">
    <source>
        <dbReference type="ARBA" id="ARBA00048679"/>
    </source>
</evidence>
<feature type="transmembrane region" description="Helical" evidence="21">
    <location>
        <begin position="287"/>
        <end position="312"/>
    </location>
</feature>
<evidence type="ECO:0000256" key="3">
    <source>
        <dbReference type="ARBA" id="ARBA00010217"/>
    </source>
</evidence>
<evidence type="ECO:0000256" key="7">
    <source>
        <dbReference type="ARBA" id="ARBA00022692"/>
    </source>
</evidence>
<comment type="catalytic activity">
    <reaction evidence="17">
        <text>L-threonyl-[protein] + ATP = O-phospho-L-threonyl-[protein] + ADP + H(+)</text>
        <dbReference type="Rhea" id="RHEA:46608"/>
        <dbReference type="Rhea" id="RHEA-COMP:11060"/>
        <dbReference type="Rhea" id="RHEA-COMP:11605"/>
        <dbReference type="ChEBI" id="CHEBI:15378"/>
        <dbReference type="ChEBI" id="CHEBI:30013"/>
        <dbReference type="ChEBI" id="CHEBI:30616"/>
        <dbReference type="ChEBI" id="CHEBI:61977"/>
        <dbReference type="ChEBI" id="CHEBI:456216"/>
        <dbReference type="EC" id="2.7.11.1"/>
    </reaction>
</comment>
<organism evidence="24 25">
    <name type="scientific">Ananas comosus</name>
    <name type="common">Pineapple</name>
    <name type="synonym">Ananas ananas</name>
    <dbReference type="NCBI Taxonomy" id="4615"/>
    <lineage>
        <taxon>Eukaryota</taxon>
        <taxon>Viridiplantae</taxon>
        <taxon>Streptophyta</taxon>
        <taxon>Embryophyta</taxon>
        <taxon>Tracheophyta</taxon>
        <taxon>Spermatophyta</taxon>
        <taxon>Magnoliopsida</taxon>
        <taxon>Liliopsida</taxon>
        <taxon>Poales</taxon>
        <taxon>Bromeliaceae</taxon>
        <taxon>Bromelioideae</taxon>
        <taxon>Ananas</taxon>
    </lineage>
</organism>
<feature type="compositionally biased region" description="Pro residues" evidence="20">
    <location>
        <begin position="642"/>
        <end position="654"/>
    </location>
</feature>
<feature type="signal peptide" evidence="22">
    <location>
        <begin position="1"/>
        <end position="21"/>
    </location>
</feature>
<evidence type="ECO:0000256" key="9">
    <source>
        <dbReference type="ARBA" id="ARBA00022734"/>
    </source>
</evidence>
<keyword evidence="12 19" id="KW-0067">ATP-binding</keyword>
<feature type="compositionally biased region" description="Low complexity" evidence="20">
    <location>
        <begin position="685"/>
        <end position="709"/>
    </location>
</feature>
<dbReference type="InterPro" id="IPR013320">
    <property type="entry name" value="ConA-like_dom_sf"/>
</dbReference>
<keyword evidence="10 19" id="KW-0547">Nucleotide-binding</keyword>
<dbReference type="FunFam" id="1.10.510.10:FF:000108">
    <property type="entry name" value="L-type lectin-domain containing receptor kinase S.4"/>
    <property type="match status" value="1"/>
</dbReference>